<organism evidence="5 6">
    <name type="scientific">Candidatus Schekmanbacteria bacterium RIFCSPLOWO2_12_FULL_38_15</name>
    <dbReference type="NCBI Taxonomy" id="1817883"/>
    <lineage>
        <taxon>Bacteria</taxon>
        <taxon>Candidatus Schekmaniibacteriota</taxon>
    </lineage>
</organism>
<name>A0A1F7SMC4_9BACT</name>
<keyword evidence="2" id="KW-0328">Glycosyltransferase</keyword>
<evidence type="ECO:0000313" key="6">
    <source>
        <dbReference type="Proteomes" id="UP000178082"/>
    </source>
</evidence>
<dbReference type="Gene3D" id="3.90.550.10">
    <property type="entry name" value="Spore Coat Polysaccharide Biosynthesis Protein SpsA, Chain A"/>
    <property type="match status" value="1"/>
</dbReference>
<evidence type="ECO:0000256" key="3">
    <source>
        <dbReference type="ARBA" id="ARBA00022679"/>
    </source>
</evidence>
<dbReference type="Proteomes" id="UP000178082">
    <property type="component" value="Unassembled WGS sequence"/>
</dbReference>
<sequence length="341" mass="39103">MDTPLVSVIVLNWNGKSLIEDCLNSLIKQIYKRTEIILVDNGSTDGSVELIKSKFRDRVKLIENEKNLGFSGGNNRGIRASRGDYILLLNNDAVADEKWIEELIKVVEKDNRIGMCASKVLSYENKDIIDNVGHLIYRDGLNRGKGRLEKDRGQYDNREEVFFPSGCAALYRKKMLDEIGLFDEDFFAYGDDTDIGIKGRLAGWRCIYVPSAVVYHRYSGSSSAYSKLKAFYVERNRVWIAIKYFPSKMLLVSPFYTFIRFLFQAYGALTRKGASGKFVEENSKIELLKILFSAYFAAIKGIGMMLKKRKKIRLLKKVSDAEIYRWFEQFGISAREIALKE</sequence>
<protein>
    <recommendedName>
        <fullName evidence="4">Glycosyltransferase 2-like domain-containing protein</fullName>
    </recommendedName>
</protein>
<dbReference type="InterPro" id="IPR029044">
    <property type="entry name" value="Nucleotide-diphossugar_trans"/>
</dbReference>
<dbReference type="AlphaFoldDB" id="A0A1F7SMC4"/>
<dbReference type="STRING" id="1817883.A3G31_02300"/>
<dbReference type="InterPro" id="IPR001173">
    <property type="entry name" value="Glyco_trans_2-like"/>
</dbReference>
<accession>A0A1F7SMC4</accession>
<evidence type="ECO:0000259" key="4">
    <source>
        <dbReference type="Pfam" id="PF00535"/>
    </source>
</evidence>
<dbReference type="EMBL" id="MGDI01000005">
    <property type="protein sequence ID" value="OGL54931.1"/>
    <property type="molecule type" value="Genomic_DNA"/>
</dbReference>
<dbReference type="SUPFAM" id="SSF53448">
    <property type="entry name" value="Nucleotide-diphospho-sugar transferases"/>
    <property type="match status" value="1"/>
</dbReference>
<gene>
    <name evidence="5" type="ORF">A3G31_02300</name>
</gene>
<evidence type="ECO:0000313" key="5">
    <source>
        <dbReference type="EMBL" id="OGL54931.1"/>
    </source>
</evidence>
<evidence type="ECO:0000256" key="2">
    <source>
        <dbReference type="ARBA" id="ARBA00022676"/>
    </source>
</evidence>
<dbReference type="PANTHER" id="PTHR43179:SF12">
    <property type="entry name" value="GALACTOFURANOSYLTRANSFERASE GLFT2"/>
    <property type="match status" value="1"/>
</dbReference>
<evidence type="ECO:0000256" key="1">
    <source>
        <dbReference type="ARBA" id="ARBA00006739"/>
    </source>
</evidence>
<dbReference type="PANTHER" id="PTHR43179">
    <property type="entry name" value="RHAMNOSYLTRANSFERASE WBBL"/>
    <property type="match status" value="1"/>
</dbReference>
<feature type="domain" description="Glycosyltransferase 2-like" evidence="4">
    <location>
        <begin position="7"/>
        <end position="180"/>
    </location>
</feature>
<proteinExistence type="inferred from homology"/>
<dbReference type="GO" id="GO:0016757">
    <property type="term" value="F:glycosyltransferase activity"/>
    <property type="evidence" value="ECO:0007669"/>
    <property type="project" value="UniProtKB-KW"/>
</dbReference>
<comment type="caution">
    <text evidence="5">The sequence shown here is derived from an EMBL/GenBank/DDBJ whole genome shotgun (WGS) entry which is preliminary data.</text>
</comment>
<dbReference type="CDD" id="cd04186">
    <property type="entry name" value="GT_2_like_c"/>
    <property type="match status" value="1"/>
</dbReference>
<keyword evidence="3" id="KW-0808">Transferase</keyword>
<comment type="similarity">
    <text evidence="1">Belongs to the glycosyltransferase 2 family.</text>
</comment>
<dbReference type="Pfam" id="PF00535">
    <property type="entry name" value="Glycos_transf_2"/>
    <property type="match status" value="1"/>
</dbReference>
<reference evidence="5 6" key="1">
    <citation type="journal article" date="2016" name="Nat. Commun.">
        <title>Thousands of microbial genomes shed light on interconnected biogeochemical processes in an aquifer system.</title>
        <authorList>
            <person name="Anantharaman K."/>
            <person name="Brown C.T."/>
            <person name="Hug L.A."/>
            <person name="Sharon I."/>
            <person name="Castelle C.J."/>
            <person name="Probst A.J."/>
            <person name="Thomas B.C."/>
            <person name="Singh A."/>
            <person name="Wilkins M.J."/>
            <person name="Karaoz U."/>
            <person name="Brodie E.L."/>
            <person name="Williams K.H."/>
            <person name="Hubbard S.S."/>
            <person name="Banfield J.F."/>
        </authorList>
    </citation>
    <scope>NUCLEOTIDE SEQUENCE [LARGE SCALE GENOMIC DNA]</scope>
</reference>